<keyword evidence="5" id="KW-0539">Nucleus</keyword>
<feature type="region of interest" description="Disordered" evidence="6">
    <location>
        <begin position="97"/>
        <end position="151"/>
    </location>
</feature>
<feature type="compositionally biased region" description="Basic and acidic residues" evidence="6">
    <location>
        <begin position="168"/>
        <end position="178"/>
    </location>
</feature>
<protein>
    <recommendedName>
        <fullName evidence="9">B3 domain-containing protein</fullName>
    </recommendedName>
</protein>
<evidence type="ECO:0000256" key="3">
    <source>
        <dbReference type="ARBA" id="ARBA00023125"/>
    </source>
</evidence>
<feature type="region of interest" description="Disordered" evidence="6">
    <location>
        <begin position="366"/>
        <end position="390"/>
    </location>
</feature>
<sequence>MALRSGCAQNDHQRIVDRADEYDDGSFDQLFEKYRQETKENDGAFTLVEKEIVMALMWMHNNGAKRESFKSRSISPSGTRSCYAQFTHPLGILPVIPKKKSTESGDQRFIMPEKRPSSSDNSHDDHHHILEEEEEEEKAKSSASSKKENVTGILTGYVNKNTYSKTGTAREDKKEGKKKEKKISSSNRKRCFELEDVHKEEEKRSPSKRGKSAGSKALDLGFDFSDEIKAIIGEDGDKDFKLRIRKMLYQTDMSAHHDRFTMPCRQINECENLLIGDEKTNVCESGIGVTLVELGLGDNKNSMFTSQLRMKQWDMNTSSSYALRSGWKDVVGRNVGVLQKNDYVQIYSFRRKEELWLVLIKESDHEGGRRDGVFGRSGTQGNDRNRPAIA</sequence>
<name>A0AAV1RZG0_9ROSI</name>
<reference evidence="7 8" key="1">
    <citation type="submission" date="2024-01" db="EMBL/GenBank/DDBJ databases">
        <authorList>
            <person name="Waweru B."/>
        </authorList>
    </citation>
    <scope>NUCLEOTIDE SEQUENCE [LARGE SCALE GENOMIC DNA]</scope>
</reference>
<evidence type="ECO:0000313" key="7">
    <source>
        <dbReference type="EMBL" id="CAK7341545.1"/>
    </source>
</evidence>
<evidence type="ECO:0000256" key="2">
    <source>
        <dbReference type="ARBA" id="ARBA00023015"/>
    </source>
</evidence>
<dbReference type="InterPro" id="IPR015300">
    <property type="entry name" value="DNA-bd_pseudobarrel_sf"/>
</dbReference>
<comment type="subcellular location">
    <subcellularLocation>
        <location evidence="1">Nucleus</location>
    </subcellularLocation>
</comment>
<comment type="caution">
    <text evidence="7">The sequence shown here is derived from an EMBL/GenBank/DDBJ whole genome shotgun (WGS) entry which is preliminary data.</text>
</comment>
<organism evidence="7 8">
    <name type="scientific">Dovyalis caffra</name>
    <dbReference type="NCBI Taxonomy" id="77055"/>
    <lineage>
        <taxon>Eukaryota</taxon>
        <taxon>Viridiplantae</taxon>
        <taxon>Streptophyta</taxon>
        <taxon>Embryophyta</taxon>
        <taxon>Tracheophyta</taxon>
        <taxon>Spermatophyta</taxon>
        <taxon>Magnoliopsida</taxon>
        <taxon>eudicotyledons</taxon>
        <taxon>Gunneridae</taxon>
        <taxon>Pentapetalae</taxon>
        <taxon>rosids</taxon>
        <taxon>fabids</taxon>
        <taxon>Malpighiales</taxon>
        <taxon>Salicaceae</taxon>
        <taxon>Flacourtieae</taxon>
        <taxon>Dovyalis</taxon>
    </lineage>
</organism>
<dbReference type="GO" id="GO:0003677">
    <property type="term" value="F:DNA binding"/>
    <property type="evidence" value="ECO:0007669"/>
    <property type="project" value="UniProtKB-KW"/>
</dbReference>
<dbReference type="Pfam" id="PF03754">
    <property type="entry name" value="At2g31720-like"/>
    <property type="match status" value="1"/>
</dbReference>
<dbReference type="Proteomes" id="UP001314170">
    <property type="component" value="Unassembled WGS sequence"/>
</dbReference>
<evidence type="ECO:0008006" key="9">
    <source>
        <dbReference type="Google" id="ProtNLM"/>
    </source>
</evidence>
<gene>
    <name evidence="7" type="ORF">DCAF_LOCUS16338</name>
</gene>
<feature type="region of interest" description="Disordered" evidence="6">
    <location>
        <begin position="197"/>
        <end position="216"/>
    </location>
</feature>
<dbReference type="EMBL" id="CAWUPB010001160">
    <property type="protein sequence ID" value="CAK7341545.1"/>
    <property type="molecule type" value="Genomic_DNA"/>
</dbReference>
<dbReference type="GO" id="GO:0005634">
    <property type="term" value="C:nucleus"/>
    <property type="evidence" value="ECO:0007669"/>
    <property type="project" value="UniProtKB-SubCell"/>
</dbReference>
<dbReference type="PANTHER" id="PTHR31541">
    <property type="entry name" value="B3 DOMAIN PLANT PROTEIN-RELATED"/>
    <property type="match status" value="1"/>
</dbReference>
<feature type="compositionally biased region" description="Basic and acidic residues" evidence="6">
    <location>
        <begin position="137"/>
        <end position="149"/>
    </location>
</feature>
<evidence type="ECO:0000256" key="4">
    <source>
        <dbReference type="ARBA" id="ARBA00023163"/>
    </source>
</evidence>
<feature type="region of interest" description="Disordered" evidence="6">
    <location>
        <begin position="165"/>
        <end position="185"/>
    </location>
</feature>
<dbReference type="AlphaFoldDB" id="A0AAV1RZG0"/>
<feature type="compositionally biased region" description="Basic and acidic residues" evidence="6">
    <location>
        <begin position="100"/>
        <end position="130"/>
    </location>
</feature>
<dbReference type="InterPro" id="IPR005508">
    <property type="entry name" value="At2g31720-like"/>
</dbReference>
<keyword evidence="4" id="KW-0804">Transcription</keyword>
<evidence type="ECO:0000313" key="8">
    <source>
        <dbReference type="Proteomes" id="UP001314170"/>
    </source>
</evidence>
<keyword evidence="8" id="KW-1185">Reference proteome</keyword>
<dbReference type="Gene3D" id="2.40.330.10">
    <property type="entry name" value="DNA-binding pseudobarrel domain"/>
    <property type="match status" value="1"/>
</dbReference>
<evidence type="ECO:0000256" key="6">
    <source>
        <dbReference type="SAM" id="MobiDB-lite"/>
    </source>
</evidence>
<keyword evidence="3" id="KW-0238">DNA-binding</keyword>
<accession>A0AAV1RZG0</accession>
<dbReference type="PANTHER" id="PTHR31541:SF25">
    <property type="entry name" value="GAMMA-GLIADIN B"/>
    <property type="match status" value="1"/>
</dbReference>
<evidence type="ECO:0000256" key="5">
    <source>
        <dbReference type="ARBA" id="ARBA00023242"/>
    </source>
</evidence>
<proteinExistence type="predicted"/>
<evidence type="ECO:0000256" key="1">
    <source>
        <dbReference type="ARBA" id="ARBA00004123"/>
    </source>
</evidence>
<keyword evidence="2" id="KW-0805">Transcription regulation</keyword>